<dbReference type="InterPro" id="IPR043168">
    <property type="entry name" value="DegV_C"/>
</dbReference>
<dbReference type="PANTHER" id="PTHR33434:SF2">
    <property type="entry name" value="FATTY ACID-BINDING PROTEIN TM_1468"/>
    <property type="match status" value="1"/>
</dbReference>
<dbReference type="EMBL" id="JBHSPF010000018">
    <property type="protein sequence ID" value="MFC5628042.1"/>
    <property type="molecule type" value="Genomic_DNA"/>
</dbReference>
<sequence>MGNVHIVTDSTADIPPSFVEKYHITVVPLKVTIEEETYQDGVTLSADTFYEKLAGSEAIPTTSQPTPQEFEKVYRRLYKQNKDSKILSIHLSGKMSGTLQSAQIAANEVAPEVHVEVVDSKRASYAFGIIVVELAKLVQLGATFEECKSRLQMLLQQTSVYFLVDTLHYLQKNGRIGKASALIGSLLKMKPVLSLTDSGEVYAYQKARGTKKAFSIIKEALQKQYGNKDVHLGIAHANALQSATNFQKDLEKLLHVQSTTITTIGAVIGSHTGPGTVAFIVTPVEDGER</sequence>
<keyword evidence="1" id="KW-0446">Lipid-binding</keyword>
<dbReference type="RefSeq" id="WP_270898045.1">
    <property type="nucleotide sequence ID" value="NZ_JBHSPF010000018.1"/>
</dbReference>
<proteinExistence type="predicted"/>
<dbReference type="Gene3D" id="3.40.50.10170">
    <property type="match status" value="1"/>
</dbReference>
<dbReference type="SUPFAM" id="SSF82549">
    <property type="entry name" value="DAK1/DegV-like"/>
    <property type="match status" value="1"/>
</dbReference>
<evidence type="ECO:0000256" key="1">
    <source>
        <dbReference type="ARBA" id="ARBA00023121"/>
    </source>
</evidence>
<organism evidence="2 3">
    <name type="scientific">Aliibacillus thermotolerans</name>
    <dbReference type="NCBI Taxonomy" id="1834418"/>
    <lineage>
        <taxon>Bacteria</taxon>
        <taxon>Bacillati</taxon>
        <taxon>Bacillota</taxon>
        <taxon>Bacilli</taxon>
        <taxon>Bacillales</taxon>
        <taxon>Bacillaceae</taxon>
        <taxon>Aliibacillus</taxon>
    </lineage>
</organism>
<dbReference type="Pfam" id="PF02645">
    <property type="entry name" value="DegV"/>
    <property type="match status" value="1"/>
</dbReference>
<protein>
    <submittedName>
        <fullName evidence="2">DegV family protein</fullName>
    </submittedName>
</protein>
<keyword evidence="3" id="KW-1185">Reference proteome</keyword>
<dbReference type="InterPro" id="IPR050270">
    <property type="entry name" value="DegV_domain_contain"/>
</dbReference>
<accession>A0ABW0U3I5</accession>
<reference evidence="3" key="1">
    <citation type="journal article" date="2019" name="Int. J. Syst. Evol. Microbiol.">
        <title>The Global Catalogue of Microorganisms (GCM) 10K type strain sequencing project: providing services to taxonomists for standard genome sequencing and annotation.</title>
        <authorList>
            <consortium name="The Broad Institute Genomics Platform"/>
            <consortium name="The Broad Institute Genome Sequencing Center for Infectious Disease"/>
            <person name="Wu L."/>
            <person name="Ma J."/>
        </authorList>
    </citation>
    <scope>NUCLEOTIDE SEQUENCE [LARGE SCALE GENOMIC DNA]</scope>
    <source>
        <strain evidence="3">CGMCC 1.15790</strain>
    </source>
</reference>
<dbReference type="NCBIfam" id="TIGR00762">
    <property type="entry name" value="DegV"/>
    <property type="match status" value="1"/>
</dbReference>
<dbReference type="Proteomes" id="UP001596143">
    <property type="component" value="Unassembled WGS sequence"/>
</dbReference>
<gene>
    <name evidence="2" type="ORF">ACFPTR_03935</name>
</gene>
<dbReference type="Gene3D" id="3.30.1180.10">
    <property type="match status" value="1"/>
</dbReference>
<evidence type="ECO:0000313" key="3">
    <source>
        <dbReference type="Proteomes" id="UP001596143"/>
    </source>
</evidence>
<dbReference type="InterPro" id="IPR003797">
    <property type="entry name" value="DegV"/>
</dbReference>
<name>A0ABW0U3I5_9BACI</name>
<comment type="caution">
    <text evidence="2">The sequence shown here is derived from an EMBL/GenBank/DDBJ whole genome shotgun (WGS) entry which is preliminary data.</text>
</comment>
<dbReference type="PROSITE" id="PS51482">
    <property type="entry name" value="DEGV"/>
    <property type="match status" value="1"/>
</dbReference>
<evidence type="ECO:0000313" key="2">
    <source>
        <dbReference type="EMBL" id="MFC5628042.1"/>
    </source>
</evidence>
<dbReference type="PANTHER" id="PTHR33434">
    <property type="entry name" value="DEGV DOMAIN-CONTAINING PROTEIN DR_1986-RELATED"/>
    <property type="match status" value="1"/>
</dbReference>